<dbReference type="RefSeq" id="WP_183308802.1">
    <property type="nucleotide sequence ID" value="NZ_JACIEP010000020.1"/>
</dbReference>
<proteinExistence type="inferred from homology"/>
<dbReference type="GO" id="GO:0004823">
    <property type="term" value="F:leucine-tRNA ligase activity"/>
    <property type="evidence" value="ECO:0007669"/>
    <property type="project" value="UniProtKB-UniRule"/>
</dbReference>
<dbReference type="NCBIfam" id="TIGR00396">
    <property type="entry name" value="leuS_bact"/>
    <property type="match status" value="1"/>
</dbReference>
<dbReference type="PROSITE" id="PS00178">
    <property type="entry name" value="AA_TRNA_LIGASE_I"/>
    <property type="match status" value="1"/>
</dbReference>
<feature type="domain" description="Aminoacyl-tRNA synthetase class Ia" evidence="11">
    <location>
        <begin position="12"/>
        <end position="150"/>
    </location>
</feature>
<comment type="caution">
    <text evidence="14">The sequence shown here is derived from an EMBL/GenBank/DDBJ whole genome shotgun (WGS) entry which is preliminary data.</text>
</comment>
<keyword evidence="5 9" id="KW-0067">ATP-binding</keyword>
<dbReference type="GO" id="GO:0005524">
    <property type="term" value="F:ATP binding"/>
    <property type="evidence" value="ECO:0007669"/>
    <property type="project" value="UniProtKB-UniRule"/>
</dbReference>
<reference evidence="14 15" key="1">
    <citation type="submission" date="2020-08" db="EMBL/GenBank/DDBJ databases">
        <title>Genomic Encyclopedia of Type Strains, Phase IV (KMG-IV): sequencing the most valuable type-strain genomes for metagenomic binning, comparative biology and taxonomic classification.</title>
        <authorList>
            <person name="Goeker M."/>
        </authorList>
    </citation>
    <scope>NUCLEOTIDE SEQUENCE [LARGE SCALE GENOMIC DNA]</scope>
    <source>
        <strain evidence="14 15">DSM 104969</strain>
    </source>
</reference>
<feature type="short sequence motif" description="'KMSKS' region" evidence="9">
    <location>
        <begin position="708"/>
        <end position="712"/>
    </location>
</feature>
<dbReference type="SUPFAM" id="SSF47323">
    <property type="entry name" value="Anticodon-binding domain of a subclass of class I aminoacyl-tRNA synthetases"/>
    <property type="match status" value="1"/>
</dbReference>
<keyword evidence="6 9" id="KW-0648">Protein biosynthesis</keyword>
<evidence type="ECO:0000256" key="8">
    <source>
        <dbReference type="ARBA" id="ARBA00047469"/>
    </source>
</evidence>
<sequence>MEYNFKEIEKRWQQYWIDNKIYRVTEDKNKPKYYVLDMFPYPSGAGLHVGHPLGYIASDIYSRYKRLKGFNVLHPMGYDAYGLPAEQYAIQTGQHPAITTAQNINRYREQLDKIGFSFDWSREIQTCDPRYYKWTQWAFIKMFNSYYCYDEQQARPIEELIEAFGSVGTEGMNIACSEELHFSAAEWKSYSEKEQQEILLNYRIAYLSDTTVNWCGALGTVLANDEVINGLSERGGYPVEQRLMRQWSLRVSAYAQRLLNGLDAIDWSESIKETQRNWIGRSEGAEMKFKVKDSDIDFEIFTTRADTIFGVTFMVLAPESEYVFQVTTEDKKAEVEEYVKATKRKTERDRQMDKKVSGVFTGAYAINPLNGKEIPIWVADYVLAGYGTGAIMAVPGHDSRDHAFAKHFNLPIIPLIEGADVSEESFDAKEGIMMNSGFLDGLQVKDAIEKARQYIKENNLGRIKVNYRLRDAIFSRQRYWGEPFPVYYKGDMPYMLPIDKLPLELPEVDKYLPTETGEPPLGRATKWAWDAVNEKVVDNTLIDHKTIFPLELNTMPGFAGSSAYYLQYMDPYNPDELVAKEKVEYWRNVDLYIGGTEHATGHLVYSRFWDKFLYDIGVSCEDEPFKKLINQGMIQGRSNYVYRINGTNKFVSYNLKDQYETQELHVDVNIVSNDILDLEAFKAWRPEYETAEFILEDGKYICGWAVEKMSKSYHNVVNPDDIAEKYGADTLRIYEMFLGPLEQSKPWDTNGIDGVHRFLRKLWNLFYKGDEFVVTDDVPTKDELKALHKYIKKVTGDIEVFSFNTSVSASMICVNELTALKCSKKAILQELVIVLAPFAPFIAEELWHALGNETSVVNAQWPVYNEEYLVEDSFIYGVAFNGKVRFDLEFPADVQQKDVEETVLNHELAQKWLDGKTPKKVIFVPKKMINVVL</sequence>
<feature type="domain" description="Methionyl/Valyl/Leucyl/Isoleucyl-tRNA synthetase anticodon-binding" evidence="12">
    <location>
        <begin position="784"/>
        <end position="895"/>
    </location>
</feature>
<dbReference type="InterPro" id="IPR013155">
    <property type="entry name" value="M/V/L/I-tRNA-synth_anticd-bd"/>
</dbReference>
<evidence type="ECO:0000256" key="3">
    <source>
        <dbReference type="ARBA" id="ARBA00022598"/>
    </source>
</evidence>
<dbReference type="InterPro" id="IPR014729">
    <property type="entry name" value="Rossmann-like_a/b/a_fold"/>
</dbReference>
<comment type="subcellular location">
    <subcellularLocation>
        <location evidence="9">Cytoplasm</location>
    </subcellularLocation>
</comment>
<evidence type="ECO:0000256" key="2">
    <source>
        <dbReference type="ARBA" id="ARBA00022490"/>
    </source>
</evidence>
<name>A0A840CPM2_9BACT</name>
<dbReference type="InterPro" id="IPR009080">
    <property type="entry name" value="tRNAsynth_Ia_anticodon-bd"/>
</dbReference>
<gene>
    <name evidence="9" type="primary">leuS</name>
    <name evidence="14" type="ORF">GGR21_003886</name>
</gene>
<dbReference type="SUPFAM" id="SSF50677">
    <property type="entry name" value="ValRS/IleRS/LeuRS editing domain"/>
    <property type="match status" value="1"/>
</dbReference>
<dbReference type="AlphaFoldDB" id="A0A840CPM2"/>
<dbReference type="GO" id="GO:0005829">
    <property type="term" value="C:cytosol"/>
    <property type="evidence" value="ECO:0007669"/>
    <property type="project" value="TreeGrafter"/>
</dbReference>
<dbReference type="InterPro" id="IPR002300">
    <property type="entry name" value="aa-tRNA-synth_Ia"/>
</dbReference>
<evidence type="ECO:0000256" key="4">
    <source>
        <dbReference type="ARBA" id="ARBA00022741"/>
    </source>
</evidence>
<feature type="binding site" evidence="9">
    <location>
        <position position="711"/>
    </location>
    <ligand>
        <name>ATP</name>
        <dbReference type="ChEBI" id="CHEBI:30616"/>
    </ligand>
</feature>
<organism evidence="14 15">
    <name type="scientific">Dysgonomonas hofstadii</name>
    <dbReference type="NCBI Taxonomy" id="637886"/>
    <lineage>
        <taxon>Bacteria</taxon>
        <taxon>Pseudomonadati</taxon>
        <taxon>Bacteroidota</taxon>
        <taxon>Bacteroidia</taxon>
        <taxon>Bacteroidales</taxon>
        <taxon>Dysgonomonadaceae</taxon>
        <taxon>Dysgonomonas</taxon>
    </lineage>
</organism>
<evidence type="ECO:0000256" key="7">
    <source>
        <dbReference type="ARBA" id="ARBA00023146"/>
    </source>
</evidence>
<dbReference type="FunFam" id="3.40.50.620:FF:000154">
    <property type="entry name" value="Leucine--tRNA ligase"/>
    <property type="match status" value="1"/>
</dbReference>
<feature type="domain" description="Leucyl-tRNA synthetase editing" evidence="13">
    <location>
        <begin position="276"/>
        <end position="454"/>
    </location>
</feature>
<keyword evidence="15" id="KW-1185">Reference proteome</keyword>
<evidence type="ECO:0000256" key="10">
    <source>
        <dbReference type="RuleBase" id="RU363035"/>
    </source>
</evidence>
<dbReference type="Gene3D" id="1.10.730.10">
    <property type="entry name" value="Isoleucyl-tRNA Synthetase, Domain 1"/>
    <property type="match status" value="1"/>
</dbReference>
<keyword evidence="4 9" id="KW-0547">Nucleotide-binding</keyword>
<evidence type="ECO:0000256" key="5">
    <source>
        <dbReference type="ARBA" id="ARBA00022840"/>
    </source>
</evidence>
<evidence type="ECO:0000259" key="11">
    <source>
        <dbReference type="Pfam" id="PF00133"/>
    </source>
</evidence>
<dbReference type="FunFam" id="3.40.50.620:FF:000060">
    <property type="entry name" value="Leucine--tRNA ligase"/>
    <property type="match status" value="1"/>
</dbReference>
<comment type="catalytic activity">
    <reaction evidence="8 9">
        <text>tRNA(Leu) + L-leucine + ATP = L-leucyl-tRNA(Leu) + AMP + diphosphate</text>
        <dbReference type="Rhea" id="RHEA:11688"/>
        <dbReference type="Rhea" id="RHEA-COMP:9613"/>
        <dbReference type="Rhea" id="RHEA-COMP:9622"/>
        <dbReference type="ChEBI" id="CHEBI:30616"/>
        <dbReference type="ChEBI" id="CHEBI:33019"/>
        <dbReference type="ChEBI" id="CHEBI:57427"/>
        <dbReference type="ChEBI" id="CHEBI:78442"/>
        <dbReference type="ChEBI" id="CHEBI:78494"/>
        <dbReference type="ChEBI" id="CHEBI:456215"/>
        <dbReference type="EC" id="6.1.1.4"/>
    </reaction>
</comment>
<dbReference type="FunFam" id="3.40.50.620:FF:000056">
    <property type="entry name" value="Leucine--tRNA ligase"/>
    <property type="match status" value="1"/>
</dbReference>
<dbReference type="GO" id="GO:0002161">
    <property type="term" value="F:aminoacyl-tRNA deacylase activity"/>
    <property type="evidence" value="ECO:0007669"/>
    <property type="project" value="InterPro"/>
</dbReference>
<evidence type="ECO:0000256" key="1">
    <source>
        <dbReference type="ARBA" id="ARBA00005594"/>
    </source>
</evidence>
<evidence type="ECO:0000313" key="14">
    <source>
        <dbReference type="EMBL" id="MBB4037960.1"/>
    </source>
</evidence>
<keyword evidence="2 9" id="KW-0963">Cytoplasm</keyword>
<dbReference type="PRINTS" id="PR00985">
    <property type="entry name" value="TRNASYNTHLEU"/>
</dbReference>
<evidence type="ECO:0000256" key="9">
    <source>
        <dbReference type="HAMAP-Rule" id="MF_00049"/>
    </source>
</evidence>
<dbReference type="Gene3D" id="3.40.50.620">
    <property type="entry name" value="HUPs"/>
    <property type="match status" value="3"/>
</dbReference>
<dbReference type="InterPro" id="IPR001412">
    <property type="entry name" value="aa-tRNA-synth_I_CS"/>
</dbReference>
<accession>A0A840CPM2</accession>
<dbReference type="InterPro" id="IPR009008">
    <property type="entry name" value="Val/Leu/Ile-tRNA-synth_edit"/>
</dbReference>
<dbReference type="InterPro" id="IPR025709">
    <property type="entry name" value="Leu_tRNA-synth_edit"/>
</dbReference>
<dbReference type="PANTHER" id="PTHR43740:SF2">
    <property type="entry name" value="LEUCINE--TRNA LIGASE, MITOCHONDRIAL"/>
    <property type="match status" value="1"/>
</dbReference>
<evidence type="ECO:0000313" key="15">
    <source>
        <dbReference type="Proteomes" id="UP000555103"/>
    </source>
</evidence>
<dbReference type="Pfam" id="PF13603">
    <property type="entry name" value="tRNA-synt_1_2"/>
    <property type="match status" value="1"/>
</dbReference>
<comment type="caution">
    <text evidence="9">Lacks conserved residue(s) required for the propagation of feature annotation.</text>
</comment>
<evidence type="ECO:0000256" key="6">
    <source>
        <dbReference type="ARBA" id="ARBA00022917"/>
    </source>
</evidence>
<dbReference type="EC" id="6.1.1.4" evidence="9"/>
<dbReference type="CDD" id="cd07958">
    <property type="entry name" value="Anticodon_Ia_Leu_BEm"/>
    <property type="match status" value="1"/>
</dbReference>
<evidence type="ECO:0000259" key="12">
    <source>
        <dbReference type="Pfam" id="PF08264"/>
    </source>
</evidence>
<dbReference type="Proteomes" id="UP000555103">
    <property type="component" value="Unassembled WGS sequence"/>
</dbReference>
<dbReference type="GO" id="GO:0006429">
    <property type="term" value="P:leucyl-tRNA aminoacylation"/>
    <property type="evidence" value="ECO:0007669"/>
    <property type="project" value="UniProtKB-UniRule"/>
</dbReference>
<evidence type="ECO:0000259" key="13">
    <source>
        <dbReference type="Pfam" id="PF13603"/>
    </source>
</evidence>
<dbReference type="PANTHER" id="PTHR43740">
    <property type="entry name" value="LEUCYL-TRNA SYNTHETASE"/>
    <property type="match status" value="1"/>
</dbReference>
<dbReference type="Pfam" id="PF00133">
    <property type="entry name" value="tRNA-synt_1"/>
    <property type="match status" value="1"/>
</dbReference>
<dbReference type="HAMAP" id="MF_00049_B">
    <property type="entry name" value="Leu_tRNA_synth_B"/>
    <property type="match status" value="1"/>
</dbReference>
<comment type="similarity">
    <text evidence="1 9 10">Belongs to the class-I aminoacyl-tRNA synthetase family.</text>
</comment>
<dbReference type="InterPro" id="IPR002302">
    <property type="entry name" value="Leu-tRNA-ligase"/>
</dbReference>
<keyword evidence="3 9" id="KW-0436">Ligase</keyword>
<dbReference type="Pfam" id="PF08264">
    <property type="entry name" value="Anticodon_1"/>
    <property type="match status" value="1"/>
</dbReference>
<dbReference type="FunFam" id="1.10.730.10:FF:000011">
    <property type="entry name" value="Leucine--tRNA ligase chloroplastic/mitochondrial"/>
    <property type="match status" value="1"/>
</dbReference>
<protein>
    <recommendedName>
        <fullName evidence="9">Leucine--tRNA ligase</fullName>
        <ecNumber evidence="9">6.1.1.4</ecNumber>
    </recommendedName>
    <alternativeName>
        <fullName evidence="9">Leucyl-tRNA synthetase</fullName>
        <shortName evidence="9">LeuRS</shortName>
    </alternativeName>
</protein>
<dbReference type="SUPFAM" id="SSF52374">
    <property type="entry name" value="Nucleotidylyl transferase"/>
    <property type="match status" value="1"/>
</dbReference>
<dbReference type="EMBL" id="JACIEP010000020">
    <property type="protein sequence ID" value="MBB4037960.1"/>
    <property type="molecule type" value="Genomic_DNA"/>
</dbReference>
<keyword evidence="7 9" id="KW-0030">Aminoacyl-tRNA synthetase</keyword>